<feature type="coiled-coil region" evidence="6">
    <location>
        <begin position="1105"/>
        <end position="1132"/>
    </location>
</feature>
<evidence type="ECO:0000313" key="9">
    <source>
        <dbReference type="Proteomes" id="UP000695023"/>
    </source>
</evidence>
<evidence type="ECO:0000313" key="10">
    <source>
        <dbReference type="RefSeq" id="XP_005740661.1"/>
    </source>
</evidence>
<evidence type="ECO:0000256" key="1">
    <source>
        <dbReference type="ARBA" id="ARBA00004300"/>
    </source>
</evidence>
<feature type="compositionally biased region" description="Polar residues" evidence="7">
    <location>
        <begin position="1135"/>
        <end position="1151"/>
    </location>
</feature>
<feature type="compositionally biased region" description="Pro residues" evidence="7">
    <location>
        <begin position="2990"/>
        <end position="3006"/>
    </location>
</feature>
<feature type="region of interest" description="Disordered" evidence="7">
    <location>
        <begin position="2419"/>
        <end position="2447"/>
    </location>
</feature>
<evidence type="ECO:0000256" key="2">
    <source>
        <dbReference type="ARBA" id="ARBA00022490"/>
    </source>
</evidence>
<feature type="compositionally biased region" description="Basic and acidic residues" evidence="7">
    <location>
        <begin position="2928"/>
        <end position="2945"/>
    </location>
</feature>
<feature type="region of interest" description="Disordered" evidence="7">
    <location>
        <begin position="1530"/>
        <end position="1557"/>
    </location>
</feature>
<feature type="region of interest" description="Disordered" evidence="7">
    <location>
        <begin position="1135"/>
        <end position="1271"/>
    </location>
</feature>
<evidence type="ECO:0000256" key="5">
    <source>
        <dbReference type="ARBA" id="ARBA00023212"/>
    </source>
</evidence>
<feature type="compositionally biased region" description="Low complexity" evidence="7">
    <location>
        <begin position="3042"/>
        <end position="3065"/>
    </location>
</feature>
<feature type="region of interest" description="Disordered" evidence="7">
    <location>
        <begin position="1743"/>
        <end position="1796"/>
    </location>
</feature>
<feature type="compositionally biased region" description="Basic and acidic residues" evidence="7">
    <location>
        <begin position="1743"/>
        <end position="1759"/>
    </location>
</feature>
<keyword evidence="5" id="KW-0206">Cytoskeleton</keyword>
<feature type="compositionally biased region" description="Basic and acidic residues" evidence="7">
    <location>
        <begin position="41"/>
        <end position="55"/>
    </location>
</feature>
<dbReference type="PANTHER" id="PTHR44981:SF1">
    <property type="entry name" value="A-KINASE ANCHOR PROTEIN 9"/>
    <property type="match status" value="1"/>
</dbReference>
<feature type="compositionally biased region" description="Basic and acidic residues" evidence="7">
    <location>
        <begin position="74"/>
        <end position="83"/>
    </location>
</feature>
<feature type="coiled-coil region" evidence="6">
    <location>
        <begin position="589"/>
        <end position="736"/>
    </location>
</feature>
<feature type="compositionally biased region" description="Basic and acidic residues" evidence="7">
    <location>
        <begin position="1777"/>
        <end position="1786"/>
    </location>
</feature>
<evidence type="ECO:0000256" key="7">
    <source>
        <dbReference type="SAM" id="MobiDB-lite"/>
    </source>
</evidence>
<feature type="coiled-coil region" evidence="6">
    <location>
        <begin position="2712"/>
        <end position="2746"/>
    </location>
</feature>
<dbReference type="CTD" id="10142"/>
<feature type="compositionally biased region" description="Basic and acidic residues" evidence="7">
    <location>
        <begin position="1602"/>
        <end position="1624"/>
    </location>
</feature>
<feature type="region of interest" description="Disordered" evidence="7">
    <location>
        <begin position="3547"/>
        <end position="3586"/>
    </location>
</feature>
<feature type="compositionally biased region" description="Polar residues" evidence="7">
    <location>
        <begin position="3718"/>
        <end position="3732"/>
    </location>
</feature>
<feature type="compositionally biased region" description="Acidic residues" evidence="7">
    <location>
        <begin position="1760"/>
        <end position="1770"/>
    </location>
</feature>
<organism evidence="9 10">
    <name type="scientific">Pundamilia nyererei</name>
    <dbReference type="NCBI Taxonomy" id="303518"/>
    <lineage>
        <taxon>Eukaryota</taxon>
        <taxon>Metazoa</taxon>
        <taxon>Chordata</taxon>
        <taxon>Craniata</taxon>
        <taxon>Vertebrata</taxon>
        <taxon>Euteleostomi</taxon>
        <taxon>Actinopterygii</taxon>
        <taxon>Neopterygii</taxon>
        <taxon>Teleostei</taxon>
        <taxon>Neoteleostei</taxon>
        <taxon>Acanthomorphata</taxon>
        <taxon>Ovalentaria</taxon>
        <taxon>Cichlomorphae</taxon>
        <taxon>Cichliformes</taxon>
        <taxon>Cichlidae</taxon>
        <taxon>African cichlids</taxon>
        <taxon>Pseudocrenilabrinae</taxon>
        <taxon>Haplochromini</taxon>
        <taxon>Pundamilia</taxon>
    </lineage>
</organism>
<feature type="coiled-coil region" evidence="6">
    <location>
        <begin position="1385"/>
        <end position="1415"/>
    </location>
</feature>
<feature type="region of interest" description="Disordered" evidence="7">
    <location>
        <begin position="1"/>
        <end position="103"/>
    </location>
</feature>
<feature type="coiled-coil region" evidence="6">
    <location>
        <begin position="1953"/>
        <end position="2177"/>
    </location>
</feature>
<dbReference type="Pfam" id="PF10495">
    <property type="entry name" value="PACT_coil_coil"/>
    <property type="match status" value="1"/>
</dbReference>
<feature type="coiled-coil region" evidence="6">
    <location>
        <begin position="1021"/>
        <end position="1069"/>
    </location>
</feature>
<dbReference type="InterPro" id="IPR028745">
    <property type="entry name" value="AKAP9/Pericentrin"/>
</dbReference>
<feature type="region of interest" description="Disordered" evidence="7">
    <location>
        <begin position="4052"/>
        <end position="4112"/>
    </location>
</feature>
<feature type="region of interest" description="Disordered" evidence="7">
    <location>
        <begin position="3666"/>
        <end position="3752"/>
    </location>
</feature>
<feature type="coiled-coil region" evidence="6">
    <location>
        <begin position="3844"/>
        <end position="3871"/>
    </location>
</feature>
<feature type="compositionally biased region" description="Basic and acidic residues" evidence="7">
    <location>
        <begin position="1"/>
        <end position="31"/>
    </location>
</feature>
<sequence>MEDEERQKKLEAGKAKLAEYRQRKAHADSQKKQKKKKKKKPGEDSEGHSQGRVEVELNQSVGGEEVTGGGQDGSQERNRDPHTTEFTFTKTLRSGDTVRHDQTYNIEPESEVSTTAEDYSSEVNGCLDEITEHQMMSSKDFIWEEVESLQQVTKGGTRQDLEDALEAKTRAVEELSRELDEIRSAFGAEGMQQLQEFEAALKQRDGIITQLTSNLQQARKEKDEIMKEFLELTEQSQKLQIQFQQLQAGESLRNTSHSSTAADLLQARQQLVQHQQQLDEMNVEVRKLQEEISEMESSGRRAEESFVQRINEKDLLIAQQENLISSQEQSLTELRAAEGSFAQTLREKNQLISEQTAIITEHERSLTLLRDELAHVGRTTDENIIPQSDEKDLIIAEKERVILERDCSVTQLEDELETSEKHLRELQQRMAVKESELEKCLDELESTRSDLESYKNEVESCKLQLETEQKELEICKSELVTSRQKERMSSNEIMQLMGTVEDLQKRCHRGSMSESDTVQKMQGETERKLELLRAELDEMYGQQIVQMKQELNLQHAARVQQMTEQHHAELELLKAQQLSQTPTGSAAEVGALNTKIRELQETLEQFQSMHKKARHELSEVAREKVSLQARVDGLLQELHLANDKVEQVSHSLLSQESQQVELQQLQETIDNLRSELSAAQEAAQEAETKHESEITNYKIKLEMMEREKDAVLDRMAESQEAELERLRTQLLFSHEEELTNLREDLQRENFLNTENLLNEAAIKHEKALDELRAGYEEEVRLLQREKAEFATERDELLHQILGLKEDLKMALHSSKTDKLVQQLQELQVELEELRKGGEERARMETEMHTILKKTDVLENQAKEREQHWENKLKEHEQEKETLIQSNNTLKEEISSKITKIETLTAENNQIQQQVAELREEVEKQRTTFSFAEKNFEVNYQELKEEYKCLIEAKTQLEERTRKETLEFEAKIASLQSQIRELEESSNMEDTTDKAVIEKHSTELMEKLNVTLNEKESLTGRLSEVTEKLMFTESKVGQLEEELMKVRRENSEVIARNEILEKELEKEQEITTEQIRGQDAQRKAKLQEDEAALETVCSSVDHHIQIQSLQEEIKALQSLLQAAEHERDAIRQTLELNRLSQTPSPAAVQSSGEGPVEGRASPQKSSGSGSSRRKRRQRSKQERKVGSALSESREERLGEEKEEAATEEERAKSAAEDEMQPQMERQVASRSGEGAGKEDSTDGYQGDGGRGYISREVSGHGPTGGSEHAIEGEPTEHGECRLQMEAQRISLSQIHAAQFELLQEETDARTRSLELQLQGLKDRGAQDEQKSFKYQDVMQAVSEECTAIILSFRKIFGEKFLVSVDAESKPLTSEERPVTSDSTSMILEARELYRELQQVRERIEQEHRRLSQLQALLRDDGNKMNELQTAFSELKSNSEKEISDLREQVASLSPSASKDLEELPGASTSLTMELQRLKAEAKEKQLKLEESHRQEMERLRAHYQQQATETEERYATELFMLQQRLQEVTTQYSVPESGSERMEEHREELKELSGEDLSEEDVELSRSVRAAGLTAQLQALRKALYHKYLQEVAALKEQHSNELRRLREEREQEGRPGDRAEREQDLNEISGAGSSTESLGVAAQVPVEEKQHRERVEEEVARAIVQMSLEFAQQTELARINKRARETSSSMQTQSDEEAPVDGEKEEPTPRDSLTAGSRLEEVERERLERELVERDTEIRKLKEELQKSAKSGPEQKEDGGDGEAEDDDDPGGLGTAKADERKRSSQDDEDSSDKEAERNLLRKANMKLSQVLVEVLKTTAAAEETMGLHMQSLRDASGAAQLPHSTTQSANTEPRRLYNTGYTSGRLQGGETAADNVSMWSREMETPEGLEVSQQMMDSLLLGAGPQLENEEYLMGISSRLQTALEKMLMAITDTTNQVEHARMTQTELMRESFRHNKEMNELLQKQEELQERVMEEARAREQLALELHRAEGLIDGYTGERAALEEQLRHKEELQLSLEQELQVTSTRLHELEQEKFQMQEERELLSRQQDAMKEDAGPRELRLVEAAMVAAPEADLLEETEKLMKEKVEVQRQAEKENSDLLKQVKLLEVELEEQVNRVMELESTRTTESGDLRQQIQALEKQLEKNRKFLDEQAVDREHERDFFQQEIQKLEQQLKNPQKLQASSEQRNQEVDRLTSQLKEKADWCSELLLSSEQLRREVGERDEEIDKLESRIRELEQALLASAESLEKVEQKKQHASITETRQPTLEAQLQTEREALERKEKEIHNLEEQLEQFREELENKSEEVQQLHMQLEIQRKEISSQQQYLETRESMLQVMEEKDNEIALLNEQITKLQHMETTSDNKEMDERDELIKDLESQVECLRSEQERLKRKNEEELDQLNEVIEKLQQELANIEQKQPTEEEEDTKAESEGDACGPSKDEYDKMKQRMDLATKELEALKKEHSKLLETYLRLKESAEALAETENLESSEGELEEALREKTAGLVVLQAQVQALEESASSRVEELGVRIEELEGLVSEKDSEISHCRFLLEQSQSHAEDLQKKMLNLEEHLREKVAAALVSQATLEAFQQQSVETRQEQDPQKPPEPHVEPQSYEFGDFGIPQMDVSRLGQQTQVPTGKVVRLTQKLRELEVGLSGMQKDQELQKQLLSSSEEEVLEYERRLTVLVDLLSQMKAGTHQRTSLAVEASSDDQQNVSQLLQQLQEVRDETSATKEQMESYKESCSRLQDDLCEKTVTIERLQEQLQKTSVGESEEMKVSELKRQLTEAQSEAATTKEELNSCKESLEKLQELLQEREMTIAHLKGELFQVKADEDRDRLSELTQELEKVKNNAASTKEELKSYMEHNEKLQEELQVSEGSVSKLKEELQEVRKSMDTTKEELNSYMEHNEKLQEELQVSEGSVSKLKEELQEVRKSMDTTKEELNSYKQHNENLHKELHTREISISKLQGELQEVQTVLMKTAESGPPSPSPSSSPSPSPSSPQPISSTTSSSTTQPKRKGSKQPAGKGSSTKDKASLSRKNSTPSSQSSNKSSSQLLSSNSEQQHATVTDSFTQTEPLQMSDLSQENKSATKEEMEEVIGEYEEKIVQMQELHAAEILDMEARHISESENLRRDTQALEDECKALKAVIEKVRSAEAPTSRQDRPASQFKDGYTSDSSSDYSQRTGYDLPSLQQEFRTTPEGARRDEPLPDRIKTLLREVHQEGMQVLSLSELPLSESEPGDRFNVQGWVKERDALLDTIESLKNFISQMQTHRESQMSGSVDWRGELLDAVRQVFIKERNVLKNALYSQLDLLDTSDAIIHLNQLERRLAEQDAQHREAMGSLRTAERSSLISEIHQLRGQLEQLHQGARSAVSLAGEGSIKEQRERVGADGAGGADRLLVEELKGELSQTKLELETTLKAQHKHLKELDTLRAEVSQKAAEVDALNDELTEERKKSRDLQWAMEKEKCQTGRTEESRREELEDLQLSLEEQKNHVAQLKLTVEQERQASSQLSHQAEEERLSLHRRLQELQVQLETERAKAQEMSTALGRERDLRTGVSSDGGHLHEEQVQKDGRSSEEGGGLLERLQRELDDKHAQVVDLLSQVEAQKLEVVRKEEELTLVSQRSRRDQEALLEAQAKLERLEAEMAKVQEQLRRELENRQSLEEENERLEGRLNQLGEQREGTGPVEADGRSQAVWHSDSTDRTKDWVLQQKSGNLHTESSSASPHKEVSSTGHSSGPHHGPWRTVDRIVSKLQVISSKVRSMPSKTTGRLTAEVDSEELSWVQSSLDEVITLLQQSPGLPSVPESASLLAGGSSSSSNTLTERLLRQNAELTGFVSRLTEEKNDLRNHTLRLEEELRRYRQVGLGSGDSSSRRGASKMDSAGLLLSQEREAWAREKIRLEKALHLAQSQVARLRGEIRSENLREITGPDADNAALKRMYGKYLRSESFRKALIYQKKYLLLMLGGFQECEEATLSLLTRMGGRPSLSSLESLSQRCRGAMRFRSIARVSIALSRMRFLVKRWHRATGMSSTASCAVSKNGTGQILGTEARDSPYLHPGGPEMYRDRGSGGGGMSSSRGRSGRESPRSAVSSTHHRFHMSGDHGPLTCSHLQNYDPDRALTDYISRLEALQRRLGSVTSGASSYAQLHFGLRR</sequence>
<feature type="coiled-coil region" evidence="6">
    <location>
        <begin position="765"/>
        <end position="984"/>
    </location>
</feature>
<dbReference type="RefSeq" id="XP_005740661.1">
    <property type="nucleotide sequence ID" value="XM_005740604.1"/>
</dbReference>
<dbReference type="InterPro" id="IPR019528">
    <property type="entry name" value="PACT_domain"/>
</dbReference>
<feature type="region of interest" description="Disordered" evidence="7">
    <location>
        <begin position="3807"/>
        <end position="3828"/>
    </location>
</feature>
<dbReference type="Gene3D" id="1.10.287.1490">
    <property type="match status" value="1"/>
</dbReference>
<feature type="compositionally biased region" description="Low complexity" evidence="7">
    <location>
        <begin position="3007"/>
        <end position="3019"/>
    </location>
</feature>
<feature type="compositionally biased region" description="Polar residues" evidence="7">
    <location>
        <begin position="3066"/>
        <end position="3092"/>
    </location>
</feature>
<keyword evidence="4 6" id="KW-0175">Coiled coil</keyword>
<dbReference type="GeneID" id="102196074"/>
<dbReference type="PANTHER" id="PTHR44981">
    <property type="entry name" value="PERICENTRIN-LIKE PROTEIN, ISOFORM F"/>
    <property type="match status" value="1"/>
</dbReference>
<feature type="compositionally biased region" description="Basic and acidic residues" evidence="7">
    <location>
        <begin position="1178"/>
        <end position="1214"/>
    </location>
</feature>
<dbReference type="GO" id="GO:0005813">
    <property type="term" value="C:centrosome"/>
    <property type="evidence" value="ECO:0007669"/>
    <property type="project" value="UniProtKB-SubCell"/>
</dbReference>
<feature type="compositionally biased region" description="Polar residues" evidence="7">
    <location>
        <begin position="84"/>
        <end position="94"/>
    </location>
</feature>
<keyword evidence="2" id="KW-0963">Cytoplasm</keyword>
<proteinExistence type="predicted"/>
<accession>A0A9Y3VJV5</accession>
<feature type="domain" description="Pericentrin/AKAP-450 centrosomal targeting" evidence="8">
    <location>
        <begin position="3950"/>
        <end position="4031"/>
    </location>
</feature>
<feature type="compositionally biased region" description="Polar residues" evidence="7">
    <location>
        <begin position="1843"/>
        <end position="1852"/>
    </location>
</feature>
<evidence type="ECO:0000256" key="6">
    <source>
        <dbReference type="SAM" id="Coils"/>
    </source>
</evidence>
<reference evidence="10" key="1">
    <citation type="submission" date="2025-08" db="UniProtKB">
        <authorList>
            <consortium name="RefSeq"/>
        </authorList>
    </citation>
    <scope>IDENTIFICATION</scope>
</reference>
<feature type="compositionally biased region" description="Basic and acidic residues" evidence="7">
    <location>
        <begin position="1646"/>
        <end position="1657"/>
    </location>
</feature>
<gene>
    <name evidence="10" type="primary">akap9</name>
</gene>
<keyword evidence="3" id="KW-0597">Phosphoprotein</keyword>
<dbReference type="GO" id="GO:0060090">
    <property type="term" value="F:molecular adaptor activity"/>
    <property type="evidence" value="ECO:0007669"/>
    <property type="project" value="InterPro"/>
</dbReference>
<feature type="region of interest" description="Disordered" evidence="7">
    <location>
        <begin position="3157"/>
        <end position="3213"/>
    </location>
</feature>
<feature type="region of interest" description="Disordered" evidence="7">
    <location>
        <begin position="1444"/>
        <end position="1465"/>
    </location>
</feature>
<feature type="region of interest" description="Disordered" evidence="7">
    <location>
        <begin position="2918"/>
        <end position="2945"/>
    </location>
</feature>
<feature type="compositionally biased region" description="Basic and acidic residues" evidence="7">
    <location>
        <begin position="3569"/>
        <end position="3584"/>
    </location>
</feature>
<evidence type="ECO:0000256" key="4">
    <source>
        <dbReference type="ARBA" id="ARBA00023054"/>
    </source>
</evidence>
<keyword evidence="9" id="KW-1185">Reference proteome</keyword>
<comment type="subcellular location">
    <subcellularLocation>
        <location evidence="1">Cytoplasm</location>
        <location evidence="1">Cytoskeleton</location>
        <location evidence="1">Microtubule organizing center</location>
        <location evidence="1">Centrosome</location>
    </subcellularLocation>
</comment>
<feature type="compositionally biased region" description="Basic and acidic residues" evidence="7">
    <location>
        <begin position="2600"/>
        <end position="2614"/>
    </location>
</feature>
<protein>
    <submittedName>
        <fullName evidence="10">A-kinase anchor protein 9 isoform X1</fullName>
    </submittedName>
</protein>
<feature type="coiled-coil region" evidence="6">
    <location>
        <begin position="409"/>
        <end position="478"/>
    </location>
</feature>
<feature type="region of interest" description="Disordered" evidence="7">
    <location>
        <begin position="1679"/>
        <end position="1724"/>
    </location>
</feature>
<feature type="coiled-coil region" evidence="6">
    <location>
        <begin position="1466"/>
        <end position="1512"/>
    </location>
</feature>
<feature type="coiled-coil region" evidence="6">
    <location>
        <begin position="158"/>
        <end position="337"/>
    </location>
</feature>
<dbReference type="Proteomes" id="UP000695023">
    <property type="component" value="Unplaced"/>
</dbReference>
<feature type="region of interest" description="Disordered" evidence="7">
    <location>
        <begin position="1602"/>
        <end position="1657"/>
    </location>
</feature>
<feature type="coiled-coil region" evidence="6">
    <location>
        <begin position="2555"/>
        <end position="2582"/>
    </location>
</feature>
<dbReference type="GO" id="GO:0007165">
    <property type="term" value="P:signal transduction"/>
    <property type="evidence" value="ECO:0007669"/>
    <property type="project" value="InterPro"/>
</dbReference>
<evidence type="ECO:0000259" key="8">
    <source>
        <dbReference type="Pfam" id="PF10495"/>
    </source>
</evidence>
<feature type="compositionally biased region" description="Basic and acidic residues" evidence="7">
    <location>
        <begin position="1537"/>
        <end position="1552"/>
    </location>
</feature>
<dbReference type="Gene3D" id="1.20.5.1700">
    <property type="match status" value="1"/>
</dbReference>
<feature type="compositionally biased region" description="Low complexity" evidence="7">
    <location>
        <begin position="3814"/>
        <end position="3826"/>
    </location>
</feature>
<name>A0A9Y3VJV5_9CICH</name>
<dbReference type="GO" id="GO:0005737">
    <property type="term" value="C:cytoplasm"/>
    <property type="evidence" value="ECO:0007669"/>
    <property type="project" value="UniProtKB-ARBA"/>
</dbReference>
<feature type="region of interest" description="Disordered" evidence="7">
    <location>
        <begin position="1837"/>
        <end position="1857"/>
    </location>
</feature>
<feature type="region of interest" description="Disordered" evidence="7">
    <location>
        <begin position="2977"/>
        <end position="3101"/>
    </location>
</feature>
<feature type="region of interest" description="Disordered" evidence="7">
    <location>
        <begin position="2596"/>
        <end position="2615"/>
    </location>
</feature>
<evidence type="ECO:0000256" key="3">
    <source>
        <dbReference type="ARBA" id="ARBA00022553"/>
    </source>
</evidence>
<feature type="compositionally biased region" description="Low complexity" evidence="7">
    <location>
        <begin position="3738"/>
        <end position="3748"/>
    </location>
</feature>